<dbReference type="PANTHER" id="PTHR43394">
    <property type="entry name" value="ATP-DEPENDENT PERMEASE MDL1, MITOCHONDRIAL"/>
    <property type="match status" value="1"/>
</dbReference>
<evidence type="ECO:0000256" key="1">
    <source>
        <dbReference type="ARBA" id="ARBA00004651"/>
    </source>
</evidence>
<dbReference type="InterPro" id="IPR011917">
    <property type="entry name" value="ABC_transpr_lipidA"/>
</dbReference>
<dbReference type="Proteomes" id="UP000815846">
    <property type="component" value="Unassembled WGS sequence"/>
</dbReference>
<name>A0ABY3MU78_9GAMM</name>
<proteinExistence type="predicted"/>
<comment type="caution">
    <text evidence="14">The sequence shown here is derived from an EMBL/GenBank/DDBJ whole genome shotgun (WGS) entry which is preliminary data.</text>
</comment>
<feature type="domain" description="ABC transporter" evidence="12">
    <location>
        <begin position="376"/>
        <end position="610"/>
    </location>
</feature>
<dbReference type="PANTHER" id="PTHR43394:SF1">
    <property type="entry name" value="ATP-BINDING CASSETTE SUB-FAMILY B MEMBER 10, MITOCHONDRIAL"/>
    <property type="match status" value="1"/>
</dbReference>
<dbReference type="NCBIfam" id="TIGR02203">
    <property type="entry name" value="MsbA_lipidA"/>
    <property type="match status" value="1"/>
</dbReference>
<evidence type="ECO:0000256" key="7">
    <source>
        <dbReference type="ARBA" id="ARBA00022967"/>
    </source>
</evidence>
<dbReference type="SMART" id="SM00382">
    <property type="entry name" value="AAA"/>
    <property type="match status" value="1"/>
</dbReference>
<evidence type="ECO:0000256" key="10">
    <source>
        <dbReference type="ARBA" id="ARBA00023136"/>
    </source>
</evidence>
<evidence type="ECO:0000256" key="11">
    <source>
        <dbReference type="SAM" id="Phobius"/>
    </source>
</evidence>
<evidence type="ECO:0000256" key="8">
    <source>
        <dbReference type="ARBA" id="ARBA00022989"/>
    </source>
</evidence>
<keyword evidence="8 11" id="KW-1133">Transmembrane helix</keyword>
<comment type="subcellular location">
    <subcellularLocation>
        <location evidence="1">Cell membrane</location>
        <topology evidence="1">Multi-pass membrane protein</topology>
    </subcellularLocation>
</comment>
<sequence length="613" mass="67273">MAPSSNNALPTTSESLQASTWQNFKRLVGYAKPYKLGFVAAIIGMISYAAIDVYFLSKLQPLVDEGLAGKNAEFMKWAPIFIVVAFIIRGIANFIANYCLAWVGNNVVADLKQQLFEHIMSMPVAFHDQQSTGSLISKVTFDTEQVLNSVSKSILTLIQQSAFVIGLLGLMFYMSWQLSVIFLLITPVIAAIVTVVSKRFRKVSKNIQGAMGDVTTAAEQTFNGHKVVLTFGGQEREFSRFALINKRNRQQRMKMNATRSASVPIIQVIASFALAFVFYAITSESLKESISPGTFVSVITYMTMLLRPLKMLTNVNSEFQQGMSACVSIFSVLDQEKEKDTGTKELVRASGSLVFNHVDFAYEVVNGDVESSKTNVNGQNAAEQKSAVKLALNDVTFELSPGETLALVGRSGSGKSTASSLLLRFYDVTKGEILIDGTNIEEFKVEDLRRQFSYVSQQVVLFHDTLANNIAYGKPDATEAEIIAAAKSAHVMEFAEQMEDGLNTNIGENGALLSGGQRQRVAIARALLCDAPFLILDEATSALDTESERHIQDALQALQVNRTSIVIAHRLSTIENADKIIVMDQGKIVEQGNHQSLLAKQGAYAQLHSFQFE</sequence>
<dbReference type="Pfam" id="PF00005">
    <property type="entry name" value="ABC_tran"/>
    <property type="match status" value="1"/>
</dbReference>
<feature type="transmembrane region" description="Helical" evidence="11">
    <location>
        <begin position="77"/>
        <end position="103"/>
    </location>
</feature>
<dbReference type="InterPro" id="IPR027417">
    <property type="entry name" value="P-loop_NTPase"/>
</dbReference>
<dbReference type="PROSITE" id="PS50929">
    <property type="entry name" value="ABC_TM1F"/>
    <property type="match status" value="1"/>
</dbReference>
<evidence type="ECO:0000256" key="6">
    <source>
        <dbReference type="ARBA" id="ARBA00022840"/>
    </source>
</evidence>
<evidence type="ECO:0000256" key="9">
    <source>
        <dbReference type="ARBA" id="ARBA00023055"/>
    </source>
</evidence>
<evidence type="ECO:0000259" key="13">
    <source>
        <dbReference type="PROSITE" id="PS50929"/>
    </source>
</evidence>
<keyword evidence="2" id="KW-0813">Transport</keyword>
<dbReference type="Gene3D" id="3.40.50.300">
    <property type="entry name" value="P-loop containing nucleotide triphosphate hydrolases"/>
    <property type="match status" value="1"/>
</dbReference>
<reference evidence="14 15" key="1">
    <citation type="submission" date="2019-08" db="EMBL/GenBank/DDBJ databases">
        <title>Microbe sample from Colwellia echini.</title>
        <authorList>
            <person name="Christiansen L."/>
            <person name="Pathiraja D."/>
            <person name="Schultz-Johansen M."/>
            <person name="Choi I.-G."/>
            <person name="Stougaard P."/>
        </authorList>
    </citation>
    <scope>NUCLEOTIDE SEQUENCE [LARGE SCALE GENOMIC DNA]</scope>
    <source>
        <strain evidence="14 15">A3</strain>
    </source>
</reference>
<organism evidence="14 15">
    <name type="scientific">Colwellia echini</name>
    <dbReference type="NCBI Taxonomy" id="1982103"/>
    <lineage>
        <taxon>Bacteria</taxon>
        <taxon>Pseudomonadati</taxon>
        <taxon>Pseudomonadota</taxon>
        <taxon>Gammaproteobacteria</taxon>
        <taxon>Alteromonadales</taxon>
        <taxon>Colwelliaceae</taxon>
        <taxon>Colwellia</taxon>
    </lineage>
</organism>
<dbReference type="InterPro" id="IPR003593">
    <property type="entry name" value="AAA+_ATPase"/>
</dbReference>
<evidence type="ECO:0000313" key="14">
    <source>
        <dbReference type="EMBL" id="TYK64740.1"/>
    </source>
</evidence>
<dbReference type="InterPro" id="IPR017871">
    <property type="entry name" value="ABC_transporter-like_CS"/>
</dbReference>
<feature type="domain" description="ABC transmembrane type-1" evidence="13">
    <location>
        <begin position="39"/>
        <end position="321"/>
    </location>
</feature>
<keyword evidence="10 11" id="KW-0472">Membrane</keyword>
<dbReference type="InterPro" id="IPR011527">
    <property type="entry name" value="ABC1_TM_dom"/>
</dbReference>
<keyword evidence="6" id="KW-0067">ATP-binding</keyword>
<dbReference type="EMBL" id="PJAI02000019">
    <property type="protein sequence ID" value="TYK64740.1"/>
    <property type="molecule type" value="Genomic_DNA"/>
</dbReference>
<protein>
    <submittedName>
        <fullName evidence="14">Lipid A export permease/ATP-binding protein MsbA</fullName>
    </submittedName>
</protein>
<feature type="transmembrane region" description="Helical" evidence="11">
    <location>
        <begin position="154"/>
        <end position="174"/>
    </location>
</feature>
<keyword evidence="4 11" id="KW-0812">Transmembrane</keyword>
<dbReference type="Pfam" id="PF00664">
    <property type="entry name" value="ABC_membrane"/>
    <property type="match status" value="1"/>
</dbReference>
<feature type="transmembrane region" description="Helical" evidence="11">
    <location>
        <begin position="261"/>
        <end position="281"/>
    </location>
</feature>
<dbReference type="PROSITE" id="PS50893">
    <property type="entry name" value="ABC_TRANSPORTER_2"/>
    <property type="match status" value="1"/>
</dbReference>
<dbReference type="Gene3D" id="1.20.1560.10">
    <property type="entry name" value="ABC transporter type 1, transmembrane domain"/>
    <property type="match status" value="1"/>
</dbReference>
<dbReference type="PROSITE" id="PS00211">
    <property type="entry name" value="ABC_TRANSPORTER_1"/>
    <property type="match status" value="1"/>
</dbReference>
<evidence type="ECO:0000256" key="5">
    <source>
        <dbReference type="ARBA" id="ARBA00022741"/>
    </source>
</evidence>
<evidence type="ECO:0000256" key="4">
    <source>
        <dbReference type="ARBA" id="ARBA00022692"/>
    </source>
</evidence>
<dbReference type="CDD" id="cd18552">
    <property type="entry name" value="ABC_6TM_MsbA_like"/>
    <property type="match status" value="1"/>
</dbReference>
<dbReference type="InterPro" id="IPR003439">
    <property type="entry name" value="ABC_transporter-like_ATP-bd"/>
</dbReference>
<dbReference type="SUPFAM" id="SSF90123">
    <property type="entry name" value="ABC transporter transmembrane region"/>
    <property type="match status" value="1"/>
</dbReference>
<accession>A0ABY3MU78</accession>
<keyword evidence="3" id="KW-1003">Cell membrane</keyword>
<dbReference type="RefSeq" id="WP_101342995.1">
    <property type="nucleotide sequence ID" value="NZ_PJAI02000019.1"/>
</dbReference>
<evidence type="ECO:0000313" key="15">
    <source>
        <dbReference type="Proteomes" id="UP000815846"/>
    </source>
</evidence>
<keyword evidence="9" id="KW-0445">Lipid transport</keyword>
<feature type="transmembrane region" description="Helical" evidence="11">
    <location>
        <begin position="36"/>
        <end position="57"/>
    </location>
</feature>
<evidence type="ECO:0000256" key="3">
    <source>
        <dbReference type="ARBA" id="ARBA00022475"/>
    </source>
</evidence>
<keyword evidence="7" id="KW-1278">Translocase</keyword>
<gene>
    <name evidence="14" type="primary">msbA</name>
    <name evidence="14" type="ORF">CWS31_014290</name>
</gene>
<evidence type="ECO:0000256" key="2">
    <source>
        <dbReference type="ARBA" id="ARBA00022448"/>
    </source>
</evidence>
<dbReference type="SUPFAM" id="SSF52540">
    <property type="entry name" value="P-loop containing nucleoside triphosphate hydrolases"/>
    <property type="match status" value="1"/>
</dbReference>
<keyword evidence="15" id="KW-1185">Reference proteome</keyword>
<evidence type="ECO:0000259" key="12">
    <source>
        <dbReference type="PROSITE" id="PS50893"/>
    </source>
</evidence>
<feature type="transmembrane region" description="Helical" evidence="11">
    <location>
        <begin position="180"/>
        <end position="197"/>
    </location>
</feature>
<dbReference type="InterPro" id="IPR039421">
    <property type="entry name" value="Type_1_exporter"/>
</dbReference>
<keyword evidence="5" id="KW-0547">Nucleotide-binding</keyword>
<dbReference type="InterPro" id="IPR036640">
    <property type="entry name" value="ABC1_TM_sf"/>
</dbReference>